<dbReference type="PANTHER" id="PTHR23419:SF8">
    <property type="entry name" value="FI09726P"/>
    <property type="match status" value="1"/>
</dbReference>
<proteinExistence type="inferred from homology"/>
<dbReference type="GO" id="GO:0010038">
    <property type="term" value="P:response to metal ion"/>
    <property type="evidence" value="ECO:0007669"/>
    <property type="project" value="InterPro"/>
</dbReference>
<accession>A0A084U685</accession>
<evidence type="ECO:0000313" key="3">
    <source>
        <dbReference type="Proteomes" id="UP000053675"/>
    </source>
</evidence>
<gene>
    <name evidence="2" type="ORF">EL18_02722</name>
</gene>
<dbReference type="Gene3D" id="3.30.70.120">
    <property type="match status" value="1"/>
</dbReference>
<keyword evidence="3" id="KW-1185">Reference proteome</keyword>
<dbReference type="STRING" id="472175.EL18_02722"/>
<dbReference type="EMBL" id="JMQM01000002">
    <property type="protein sequence ID" value="KFB08471.1"/>
    <property type="molecule type" value="Genomic_DNA"/>
</dbReference>
<dbReference type="GO" id="GO:0005507">
    <property type="term" value="F:copper ion binding"/>
    <property type="evidence" value="ECO:0007669"/>
    <property type="project" value="TreeGrafter"/>
</dbReference>
<dbReference type="Proteomes" id="UP000053675">
    <property type="component" value="Unassembled WGS sequence"/>
</dbReference>
<comment type="caution">
    <text evidence="2">The sequence shown here is derived from an EMBL/GenBank/DDBJ whole genome shotgun (WGS) entry which is preliminary data.</text>
</comment>
<name>A0A084U685_9HYPH</name>
<organism evidence="2 3">
    <name type="scientific">Nitratireductor basaltis</name>
    <dbReference type="NCBI Taxonomy" id="472175"/>
    <lineage>
        <taxon>Bacteria</taxon>
        <taxon>Pseudomonadati</taxon>
        <taxon>Pseudomonadota</taxon>
        <taxon>Alphaproteobacteria</taxon>
        <taxon>Hyphomicrobiales</taxon>
        <taxon>Phyllobacteriaceae</taxon>
        <taxon>Nitratireductor</taxon>
    </lineage>
</organism>
<dbReference type="eggNOG" id="COG1324">
    <property type="taxonomic scope" value="Bacteria"/>
</dbReference>
<dbReference type="PANTHER" id="PTHR23419">
    <property type="entry name" value="DIVALENT CATION TOLERANCE CUTA-RELATED"/>
    <property type="match status" value="1"/>
</dbReference>
<dbReference type="InterPro" id="IPR011322">
    <property type="entry name" value="N-reg_PII-like_a/b"/>
</dbReference>
<evidence type="ECO:0000313" key="2">
    <source>
        <dbReference type="EMBL" id="KFB08471.1"/>
    </source>
</evidence>
<dbReference type="Pfam" id="PF03091">
    <property type="entry name" value="CutA1"/>
    <property type="match status" value="1"/>
</dbReference>
<dbReference type="PATRIC" id="fig|472175.3.peg.2715"/>
<evidence type="ECO:0000256" key="1">
    <source>
        <dbReference type="ARBA" id="ARBA00010169"/>
    </source>
</evidence>
<protein>
    <submittedName>
        <fullName evidence="2">CutA1 divalent ion tolerance protein</fullName>
    </submittedName>
</protein>
<sequence>MTGFIDIWVTCPDRDVAGKIAKATLSERIVACANIFGTVSSIYHWKGAIESEEEVPLLLKTRAEHFEAVRKLVREHHTYDVPAIVATPITEIDTDYADWLRDETKDPA</sequence>
<dbReference type="InterPro" id="IPR004323">
    <property type="entry name" value="Ion_tolerance_CutA"/>
</dbReference>
<dbReference type="SUPFAM" id="SSF54913">
    <property type="entry name" value="GlnB-like"/>
    <property type="match status" value="1"/>
</dbReference>
<dbReference type="OrthoDB" id="37622at2"/>
<dbReference type="InterPro" id="IPR015867">
    <property type="entry name" value="N-reg_PII/ATP_PRibTrfase_C"/>
</dbReference>
<reference evidence="2 3" key="1">
    <citation type="submission" date="2014-05" db="EMBL/GenBank/DDBJ databases">
        <title>Draft Genome Sequence of Nitratireductor basaltis Strain UMTGB225, A Marine Bacterium Isolated from Green Barrel Tunicate.</title>
        <authorList>
            <person name="Gan H.Y."/>
        </authorList>
    </citation>
    <scope>NUCLEOTIDE SEQUENCE [LARGE SCALE GENOMIC DNA]</scope>
    <source>
        <strain evidence="2 3">UMTGB225</strain>
    </source>
</reference>
<comment type="similarity">
    <text evidence="1">Belongs to the CutA family.</text>
</comment>
<dbReference type="RefSeq" id="WP_036485237.1">
    <property type="nucleotide sequence ID" value="NZ_JMQM01000002.1"/>
</dbReference>
<dbReference type="AlphaFoldDB" id="A0A084U685"/>